<sequence>MNTTVDLHETKASSAKKAVPILLIFFVFSLIIDNSFKLVSVAIAKDLGISTTAVSWQATLAGLVIGIGAVVYASLADSVSIRSLLAAGIAFITAGSVMGFAFQHSFPMLLVSRVVQTAGLASAETLYVIYVAKHLPKDEQKRFLGYSTSSYSLSLVIGSLTGGFVSTYLNWAALFLIPLLSLILLPLILKYLPKEETKKSRVDVIGLLLIALIATSVMLYITDFNGLYIVMLAAAVVLFLLYISKSKNSFIDITFFKNKRFVSVLAVAFIIYSVQLGYIFLFPFLLEKVYGLHLDTISLLLIPGYVTAVLVGASAGTISKYLSNKQAVSAAMIMIALSLFLPAMLYGGPVIVYVISMMLFSGSFAFMYAPLLDTCVSALPSSQSGTVIGFYNLTLNVATSIGITYSAAMIESVSFKMILSVLAVITVAALLIYWLLIGRTRETA</sequence>
<feature type="transmembrane region" description="Helical" evidence="6">
    <location>
        <begin position="144"/>
        <end position="165"/>
    </location>
</feature>
<dbReference type="Pfam" id="PF07690">
    <property type="entry name" value="MFS_1"/>
    <property type="match status" value="1"/>
</dbReference>
<evidence type="ECO:0000313" key="8">
    <source>
        <dbReference type="EMBL" id="GIO30490.1"/>
    </source>
</evidence>
<keyword evidence="2" id="KW-0813">Transport</keyword>
<evidence type="ECO:0000256" key="5">
    <source>
        <dbReference type="ARBA" id="ARBA00023136"/>
    </source>
</evidence>
<evidence type="ECO:0000256" key="3">
    <source>
        <dbReference type="ARBA" id="ARBA00022692"/>
    </source>
</evidence>
<feature type="transmembrane region" description="Helical" evidence="6">
    <location>
        <begin position="384"/>
        <end position="405"/>
    </location>
</feature>
<feature type="transmembrane region" description="Helical" evidence="6">
    <location>
        <begin position="417"/>
        <end position="436"/>
    </location>
</feature>
<feature type="transmembrane region" description="Helical" evidence="6">
    <location>
        <begin position="297"/>
        <end position="315"/>
    </location>
</feature>
<dbReference type="GO" id="GO:0022857">
    <property type="term" value="F:transmembrane transporter activity"/>
    <property type="evidence" value="ECO:0007669"/>
    <property type="project" value="InterPro"/>
</dbReference>
<feature type="domain" description="Major facilitator superfamily (MFS) profile" evidence="7">
    <location>
        <begin position="13"/>
        <end position="441"/>
    </location>
</feature>
<keyword evidence="5 6" id="KW-0472">Membrane</keyword>
<evidence type="ECO:0000256" key="4">
    <source>
        <dbReference type="ARBA" id="ARBA00022989"/>
    </source>
</evidence>
<dbReference type="Gene3D" id="1.20.1720.10">
    <property type="entry name" value="Multidrug resistance protein D"/>
    <property type="match status" value="1"/>
</dbReference>
<feature type="transmembrane region" description="Helical" evidence="6">
    <location>
        <begin position="351"/>
        <end position="372"/>
    </location>
</feature>
<feature type="transmembrane region" description="Helical" evidence="6">
    <location>
        <begin position="114"/>
        <end position="132"/>
    </location>
</feature>
<dbReference type="InterPro" id="IPR036259">
    <property type="entry name" value="MFS_trans_sf"/>
</dbReference>
<evidence type="ECO:0000259" key="7">
    <source>
        <dbReference type="PROSITE" id="PS50850"/>
    </source>
</evidence>
<dbReference type="GO" id="GO:0005886">
    <property type="term" value="C:plasma membrane"/>
    <property type="evidence" value="ECO:0007669"/>
    <property type="project" value="UniProtKB-SubCell"/>
</dbReference>
<dbReference type="SUPFAM" id="SSF103473">
    <property type="entry name" value="MFS general substrate transporter"/>
    <property type="match status" value="1"/>
</dbReference>
<dbReference type="EMBL" id="BORQ01000001">
    <property type="protein sequence ID" value="GIO30490.1"/>
    <property type="molecule type" value="Genomic_DNA"/>
</dbReference>
<dbReference type="PANTHER" id="PTHR42718:SF9">
    <property type="entry name" value="MAJOR FACILITATOR SUPERFAMILY MULTIDRUG TRANSPORTER MFSC"/>
    <property type="match status" value="1"/>
</dbReference>
<dbReference type="PANTHER" id="PTHR42718">
    <property type="entry name" value="MAJOR FACILITATOR SUPERFAMILY MULTIDRUG TRANSPORTER MFSC"/>
    <property type="match status" value="1"/>
</dbReference>
<evidence type="ECO:0000256" key="2">
    <source>
        <dbReference type="ARBA" id="ARBA00022448"/>
    </source>
</evidence>
<reference evidence="8" key="1">
    <citation type="submission" date="2021-03" db="EMBL/GenBank/DDBJ databases">
        <title>Antimicrobial resistance genes in bacteria isolated from Japanese honey, and their potential for conferring macrolide and lincosamide resistance in the American foulbrood pathogen Paenibacillus larvae.</title>
        <authorList>
            <person name="Okamoto M."/>
            <person name="Kumagai M."/>
            <person name="Kanamori H."/>
            <person name="Takamatsu D."/>
        </authorList>
    </citation>
    <scope>NUCLEOTIDE SEQUENCE</scope>
    <source>
        <strain evidence="8">J2TS6</strain>
    </source>
</reference>
<feature type="transmembrane region" description="Helical" evidence="6">
    <location>
        <begin position="56"/>
        <end position="76"/>
    </location>
</feature>
<dbReference type="AlphaFoldDB" id="A0A920C8Z8"/>
<comment type="caution">
    <text evidence="8">The sequence shown here is derived from an EMBL/GenBank/DDBJ whole genome shotgun (WGS) entry which is preliminary data.</text>
</comment>
<feature type="transmembrane region" description="Helical" evidence="6">
    <location>
        <begin position="171"/>
        <end position="192"/>
    </location>
</feature>
<dbReference type="Proteomes" id="UP000679779">
    <property type="component" value="Unassembled WGS sequence"/>
</dbReference>
<feature type="transmembrane region" description="Helical" evidence="6">
    <location>
        <begin position="83"/>
        <end position="102"/>
    </location>
</feature>
<proteinExistence type="predicted"/>
<protein>
    <submittedName>
        <fullName evidence="8">Tetracycline efflux MFS transporter Tet(38)</fullName>
    </submittedName>
</protein>
<comment type="subcellular location">
    <subcellularLocation>
        <location evidence="1">Cell membrane</location>
        <topology evidence="1">Multi-pass membrane protein</topology>
    </subcellularLocation>
</comment>
<feature type="transmembrane region" description="Helical" evidence="6">
    <location>
        <begin position="327"/>
        <end position="345"/>
    </location>
</feature>
<dbReference type="RefSeq" id="WP_160040728.1">
    <property type="nucleotide sequence ID" value="NZ_BORQ01000001.1"/>
</dbReference>
<feature type="transmembrane region" description="Helical" evidence="6">
    <location>
        <begin position="264"/>
        <end position="285"/>
    </location>
</feature>
<dbReference type="PRINTS" id="PR01036">
    <property type="entry name" value="TCRTETB"/>
</dbReference>
<feature type="transmembrane region" description="Helical" evidence="6">
    <location>
        <begin position="204"/>
        <end position="221"/>
    </location>
</feature>
<keyword evidence="4 6" id="KW-1133">Transmembrane helix</keyword>
<feature type="transmembrane region" description="Helical" evidence="6">
    <location>
        <begin position="21"/>
        <end position="44"/>
    </location>
</feature>
<evidence type="ECO:0000256" key="6">
    <source>
        <dbReference type="SAM" id="Phobius"/>
    </source>
</evidence>
<evidence type="ECO:0000313" key="9">
    <source>
        <dbReference type="Proteomes" id="UP000679779"/>
    </source>
</evidence>
<dbReference type="InterPro" id="IPR011701">
    <property type="entry name" value="MFS"/>
</dbReference>
<dbReference type="PROSITE" id="PS50850">
    <property type="entry name" value="MFS"/>
    <property type="match status" value="1"/>
</dbReference>
<dbReference type="InterPro" id="IPR020846">
    <property type="entry name" value="MFS_dom"/>
</dbReference>
<feature type="transmembrane region" description="Helical" evidence="6">
    <location>
        <begin position="227"/>
        <end position="243"/>
    </location>
</feature>
<gene>
    <name evidence="8" type="ORF">J2TS6_16310</name>
</gene>
<accession>A0A920C8Z8</accession>
<name>A0A920C8Z8_9BACL</name>
<dbReference type="Gene3D" id="1.20.1250.20">
    <property type="entry name" value="MFS general substrate transporter like domains"/>
    <property type="match status" value="1"/>
</dbReference>
<keyword evidence="3 6" id="KW-0812">Transmembrane</keyword>
<evidence type="ECO:0000256" key="1">
    <source>
        <dbReference type="ARBA" id="ARBA00004651"/>
    </source>
</evidence>
<organism evidence="8 9">
    <name type="scientific">Paenibacillus albilobatus</name>
    <dbReference type="NCBI Taxonomy" id="2716884"/>
    <lineage>
        <taxon>Bacteria</taxon>
        <taxon>Bacillati</taxon>
        <taxon>Bacillota</taxon>
        <taxon>Bacilli</taxon>
        <taxon>Bacillales</taxon>
        <taxon>Paenibacillaceae</taxon>
        <taxon>Paenibacillus</taxon>
    </lineage>
</organism>
<keyword evidence="9" id="KW-1185">Reference proteome</keyword>